<dbReference type="Proteomes" id="UP000276133">
    <property type="component" value="Unassembled WGS sequence"/>
</dbReference>
<protein>
    <submittedName>
        <fullName evidence="1">Uncharacterized protein</fullName>
    </submittedName>
</protein>
<name>A0A3M7SI76_BRAPC</name>
<gene>
    <name evidence="1" type="ORF">BpHYR1_024028</name>
</gene>
<evidence type="ECO:0000313" key="2">
    <source>
        <dbReference type="Proteomes" id="UP000276133"/>
    </source>
</evidence>
<dbReference type="AlphaFoldDB" id="A0A3M7SI76"/>
<sequence length="98" mass="11883">MACEWEKRKTSSLSNIKTERLGKIPELTKRKKFDFINKNFYIAAISVAESVYWWYRERRQTERNILNSFNELTFDVKTLLCRWNIVQHSKLHQIIKVC</sequence>
<keyword evidence="2" id="KW-1185">Reference proteome</keyword>
<comment type="caution">
    <text evidence="1">The sequence shown here is derived from an EMBL/GenBank/DDBJ whole genome shotgun (WGS) entry which is preliminary data.</text>
</comment>
<evidence type="ECO:0000313" key="1">
    <source>
        <dbReference type="EMBL" id="RNA35584.1"/>
    </source>
</evidence>
<organism evidence="1 2">
    <name type="scientific">Brachionus plicatilis</name>
    <name type="common">Marine rotifer</name>
    <name type="synonym">Brachionus muelleri</name>
    <dbReference type="NCBI Taxonomy" id="10195"/>
    <lineage>
        <taxon>Eukaryota</taxon>
        <taxon>Metazoa</taxon>
        <taxon>Spiralia</taxon>
        <taxon>Gnathifera</taxon>
        <taxon>Rotifera</taxon>
        <taxon>Eurotatoria</taxon>
        <taxon>Monogononta</taxon>
        <taxon>Pseudotrocha</taxon>
        <taxon>Ploima</taxon>
        <taxon>Brachionidae</taxon>
        <taxon>Brachionus</taxon>
    </lineage>
</organism>
<reference evidence="1 2" key="1">
    <citation type="journal article" date="2018" name="Sci. Rep.">
        <title>Genomic signatures of local adaptation to the degree of environmental predictability in rotifers.</title>
        <authorList>
            <person name="Franch-Gras L."/>
            <person name="Hahn C."/>
            <person name="Garcia-Roger E.M."/>
            <person name="Carmona M.J."/>
            <person name="Serra M."/>
            <person name="Gomez A."/>
        </authorList>
    </citation>
    <scope>NUCLEOTIDE SEQUENCE [LARGE SCALE GENOMIC DNA]</scope>
    <source>
        <strain evidence="1">HYR1</strain>
    </source>
</reference>
<accession>A0A3M7SI76</accession>
<dbReference type="EMBL" id="REGN01001311">
    <property type="protein sequence ID" value="RNA35584.1"/>
    <property type="molecule type" value="Genomic_DNA"/>
</dbReference>
<proteinExistence type="predicted"/>